<gene>
    <name evidence="1" type="ORF">ALP8811_01488</name>
</gene>
<keyword evidence="2" id="KW-1185">Reference proteome</keyword>
<proteinExistence type="predicted"/>
<accession>A0A2R8AKD6</accession>
<evidence type="ECO:0000313" key="2">
    <source>
        <dbReference type="Proteomes" id="UP000244911"/>
    </source>
</evidence>
<name>A0A2R8AKD6_9RHOB</name>
<organism evidence="1 2">
    <name type="scientific">Aliiroseovarius pelagivivens</name>
    <dbReference type="NCBI Taxonomy" id="1639690"/>
    <lineage>
        <taxon>Bacteria</taxon>
        <taxon>Pseudomonadati</taxon>
        <taxon>Pseudomonadota</taxon>
        <taxon>Alphaproteobacteria</taxon>
        <taxon>Rhodobacterales</taxon>
        <taxon>Paracoccaceae</taxon>
        <taxon>Aliiroseovarius</taxon>
    </lineage>
</organism>
<evidence type="ECO:0000313" key="1">
    <source>
        <dbReference type="EMBL" id="SPF76481.1"/>
    </source>
</evidence>
<reference evidence="2" key="1">
    <citation type="submission" date="2018-03" db="EMBL/GenBank/DDBJ databases">
        <authorList>
            <person name="Rodrigo-Torres L."/>
            <person name="Arahal R. D."/>
            <person name="Lucena T."/>
        </authorList>
    </citation>
    <scope>NUCLEOTIDE SEQUENCE [LARGE SCALE GENOMIC DNA]</scope>
    <source>
        <strain evidence="2">CECT 8811</strain>
    </source>
</reference>
<dbReference type="EMBL" id="OMOI01000001">
    <property type="protein sequence ID" value="SPF76481.1"/>
    <property type="molecule type" value="Genomic_DNA"/>
</dbReference>
<protein>
    <submittedName>
        <fullName evidence="1">Uncharacterized protein</fullName>
    </submittedName>
</protein>
<dbReference type="Proteomes" id="UP000244911">
    <property type="component" value="Unassembled WGS sequence"/>
</dbReference>
<dbReference type="AlphaFoldDB" id="A0A2R8AKD6"/>
<sequence length="64" mass="7147">MTKIHLIKDPTIQAANDVPKKRNCLRCNAYFESESFGNRICGQCKSTTAWRNGVAFAPGTSSRR</sequence>